<proteinExistence type="predicted"/>
<dbReference type="Pfam" id="PF26109">
    <property type="entry name" value="WHD_BrxR"/>
    <property type="match status" value="1"/>
</dbReference>
<comment type="caution">
    <text evidence="4">The sequence shown here is derived from an EMBL/GenBank/DDBJ whole genome shotgun (WGS) entry which is preliminary data.</text>
</comment>
<dbReference type="AlphaFoldDB" id="A0A8I2B490"/>
<accession>A0A8I2B490</accession>
<feature type="domain" description="DNA-binding transcriptional repressor CapW C-terminal dimerisation" evidence="2">
    <location>
        <begin position="218"/>
        <end position="288"/>
    </location>
</feature>
<feature type="domain" description="WYL" evidence="1">
    <location>
        <begin position="133"/>
        <end position="195"/>
    </location>
</feature>
<dbReference type="InterPro" id="IPR016634">
    <property type="entry name" value="CapW-like"/>
</dbReference>
<evidence type="ECO:0000259" key="1">
    <source>
        <dbReference type="Pfam" id="PF13280"/>
    </source>
</evidence>
<evidence type="ECO:0000259" key="3">
    <source>
        <dbReference type="Pfam" id="PF26109"/>
    </source>
</evidence>
<protein>
    <submittedName>
        <fullName evidence="4">WYL domain-containing protein</fullName>
    </submittedName>
</protein>
<evidence type="ECO:0000313" key="5">
    <source>
        <dbReference type="Proteomes" id="UP000664658"/>
    </source>
</evidence>
<feature type="domain" description="DNA-binding transcriptional repressor CapW winged helix-turn-helix" evidence="3">
    <location>
        <begin position="8"/>
        <end position="90"/>
    </location>
</feature>
<sequence>MSTELTWDQTLRFRLLEIVLQWEGRLTTNHLCTAFNIGRQQASRDINRYKNDFAPQGLEYDHSLKGYRPTAEFKPKFSQGKVDEYLTLLHREKQHAVQSQQQALLTLPLLDLRYGHIEMLDVPTRHVDPVIVRGLVQAARGQLRVDVNYVSLSSEEESGRNIVPHTLVYDGIRWHVRAYCEKKGEYLDFVMSRFRGEPDLLDASEHGREHDVEWNTLVTAEIIPNPHLSAGQQAIIAADYAMDDGHLLLTQRMPLMHYALERMQVSFDGEHHQQPAHAPIILKNRAELIAQGCTFKLKSADLQPSITVASTAYA</sequence>
<dbReference type="Pfam" id="PF26107">
    <property type="entry name" value="BrxR_CTD"/>
    <property type="match status" value="1"/>
</dbReference>
<reference evidence="4" key="1">
    <citation type="submission" date="2021-03" db="EMBL/GenBank/DDBJ databases">
        <title>Plesiomonas shigelloides zfcc0051, isolated from zebrafish feces.</title>
        <authorList>
            <person name="Vanderhoek Z."/>
            <person name="Gaulke C."/>
        </authorList>
    </citation>
    <scope>NUCLEOTIDE SEQUENCE</scope>
    <source>
        <strain evidence="4">Zfcc0051</strain>
    </source>
</reference>
<name>A0A8I2B490_PLESH</name>
<dbReference type="PANTHER" id="PTHR34580:SF3">
    <property type="entry name" value="PROTEIN PAFB"/>
    <property type="match status" value="1"/>
</dbReference>
<dbReference type="Pfam" id="PF13280">
    <property type="entry name" value="WYL"/>
    <property type="match status" value="1"/>
</dbReference>
<dbReference type="Proteomes" id="UP000664658">
    <property type="component" value="Unassembled WGS sequence"/>
</dbReference>
<dbReference type="InterPro" id="IPR051534">
    <property type="entry name" value="CBASS_pafABC_assoc_protein"/>
</dbReference>
<dbReference type="PROSITE" id="PS52050">
    <property type="entry name" value="WYL"/>
    <property type="match status" value="1"/>
</dbReference>
<dbReference type="InterPro" id="IPR059020">
    <property type="entry name" value="CapW_CTD"/>
</dbReference>
<gene>
    <name evidence="4" type="ORF">J2R62_00245</name>
</gene>
<dbReference type="InterPro" id="IPR059019">
    <property type="entry name" value="WHD_CapW"/>
</dbReference>
<dbReference type="InterPro" id="IPR026881">
    <property type="entry name" value="WYL_dom"/>
</dbReference>
<dbReference type="EMBL" id="JAFNAA010000001">
    <property type="protein sequence ID" value="MBO1106662.1"/>
    <property type="molecule type" value="Genomic_DNA"/>
</dbReference>
<evidence type="ECO:0000259" key="2">
    <source>
        <dbReference type="Pfam" id="PF26107"/>
    </source>
</evidence>
<dbReference type="PANTHER" id="PTHR34580">
    <property type="match status" value="1"/>
</dbReference>
<organism evidence="4 5">
    <name type="scientific">Plesiomonas shigelloides</name>
    <name type="common">Aeromonas shigelloides</name>
    <dbReference type="NCBI Taxonomy" id="703"/>
    <lineage>
        <taxon>Bacteria</taxon>
        <taxon>Pseudomonadati</taxon>
        <taxon>Pseudomonadota</taxon>
        <taxon>Gammaproteobacteria</taxon>
        <taxon>Enterobacterales</taxon>
        <taxon>Enterobacteriaceae</taxon>
        <taxon>Plesiomonas</taxon>
    </lineage>
</organism>
<dbReference type="PIRSF" id="PIRSF015558">
    <property type="entry name" value="Txn_reg_DeoR_prd"/>
    <property type="match status" value="1"/>
</dbReference>
<evidence type="ECO:0000313" key="4">
    <source>
        <dbReference type="EMBL" id="MBO1106662.1"/>
    </source>
</evidence>
<dbReference type="RefSeq" id="WP_207541370.1">
    <property type="nucleotide sequence ID" value="NZ_JAFNAA010000001.1"/>
</dbReference>